<comment type="subcellular location">
    <subcellularLocation>
        <location evidence="1">Cell inner membrane</location>
        <topology evidence="1">Multi-pass membrane protein</topology>
    </subcellularLocation>
</comment>
<comment type="caution">
    <text evidence="16">The sequence shown here is derived from an EMBL/GenBank/DDBJ whole genome shotgun (WGS) entry which is preliminary data.</text>
</comment>
<keyword evidence="2" id="KW-0813">Transport</keyword>
<dbReference type="PANTHER" id="PTHR30505">
    <property type="entry name" value="FRUCTOSE-LIKE PERMEASE"/>
    <property type="match status" value="1"/>
</dbReference>
<dbReference type="GO" id="GO:0090563">
    <property type="term" value="F:protein-phosphocysteine-sugar phosphotransferase activity"/>
    <property type="evidence" value="ECO:0007669"/>
    <property type="project" value="TreeGrafter"/>
</dbReference>
<feature type="domain" description="PTS EIIA type-2" evidence="13">
    <location>
        <begin position="5"/>
        <end position="149"/>
    </location>
</feature>
<dbReference type="Pfam" id="PF00359">
    <property type="entry name" value="PTS_EIIA_2"/>
    <property type="match status" value="1"/>
</dbReference>
<dbReference type="InterPro" id="IPR013014">
    <property type="entry name" value="PTS_EIIC_2"/>
</dbReference>
<evidence type="ECO:0000313" key="16">
    <source>
        <dbReference type="EMBL" id="HJG28197.1"/>
    </source>
</evidence>
<evidence type="ECO:0000256" key="8">
    <source>
        <dbReference type="ARBA" id="ARBA00022692"/>
    </source>
</evidence>
<evidence type="ECO:0000256" key="11">
    <source>
        <dbReference type="ARBA" id="ARBA00023136"/>
    </source>
</evidence>
<dbReference type="GO" id="GO:0005351">
    <property type="term" value="F:carbohydrate:proton symporter activity"/>
    <property type="evidence" value="ECO:0007669"/>
    <property type="project" value="InterPro"/>
</dbReference>
<dbReference type="CDD" id="cd05569">
    <property type="entry name" value="PTS_IIB_fructose"/>
    <property type="match status" value="1"/>
</dbReference>
<name>A0A921LNX1_9FIRM</name>
<keyword evidence="7" id="KW-0598">Phosphotransferase system</keyword>
<evidence type="ECO:0000256" key="5">
    <source>
        <dbReference type="ARBA" id="ARBA00022597"/>
    </source>
</evidence>
<evidence type="ECO:0000256" key="4">
    <source>
        <dbReference type="ARBA" id="ARBA00022553"/>
    </source>
</evidence>
<evidence type="ECO:0000259" key="13">
    <source>
        <dbReference type="PROSITE" id="PS51094"/>
    </source>
</evidence>
<dbReference type="NCBIfam" id="TIGR00829">
    <property type="entry name" value="FRU"/>
    <property type="match status" value="1"/>
</dbReference>
<feature type="domain" description="PTS EIIC type-2" evidence="15">
    <location>
        <begin position="289"/>
        <end position="625"/>
    </location>
</feature>
<sequence>MHITDLLRPGCVSLHQQVDSMQEAIHRLVGLMEAGGNLTDPAAFEADVQARESLGGTCMGGGLAIPHAKSAAVNAPGLAVLTLDPPLACTTPDGIPVRMFFLIAAPAEANDLHVKVLAELATLLLDKEFCAKLEKAGTPREFCGLIAGQEQEPAPAPEEPPVRKPEHWRFVAVTACPTGLAHTYLAAEALQKAAQERGVSLKVETNGAVGVDQPLTTEDIAGADCIIVAADRAVSTARFVGKRLVSVSAQEAIRDAGAVLDRAAESNVPIYRGGDGFRANDWKELGREAYRHLMSGISHMLPFVVGGGVLIALALLFAQLGVPDSFTSMMDTVGRAAFVLMYPVLAAFIAYSISDLPAFMPGLMGGYLAQLGTTIAPKDSWVSSGFWGALVAGFAAGLLVRLLNRAGKRLLPALEPVRTGLLTPALSLLGVGTLMVLVVNPPLGDFNMWLCALLDGMQGDSRLVMGAVLGALMATDYGGPINKAAYLTGTLALVNDQYDIMAAVMIGGMVPPIAVGLACLLFPDRFTRAEQRTAPQNLLMGASFVTEGALSFALRDPLRVGPSCMLGSGLAGFLAILLRCGCPAPHGGLFLIAVIQNPLGFLLALAAGSFLAAAMIGMLKKPLQS</sequence>
<evidence type="ECO:0000256" key="6">
    <source>
        <dbReference type="ARBA" id="ARBA00022679"/>
    </source>
</evidence>
<protein>
    <submittedName>
        <fullName evidence="16">Fructose-specific PTS transporter subunit EIIC</fullName>
    </submittedName>
</protein>
<feature type="transmembrane region" description="Helical" evidence="12">
    <location>
        <begin position="421"/>
        <end position="439"/>
    </location>
</feature>
<dbReference type="InterPro" id="IPR006327">
    <property type="entry name" value="PTS_IIC_fruc"/>
</dbReference>
<evidence type="ECO:0000256" key="12">
    <source>
        <dbReference type="SAM" id="Phobius"/>
    </source>
</evidence>
<dbReference type="GO" id="GO:0016301">
    <property type="term" value="F:kinase activity"/>
    <property type="evidence" value="ECO:0007669"/>
    <property type="project" value="UniProtKB-KW"/>
</dbReference>
<dbReference type="PROSITE" id="PS51094">
    <property type="entry name" value="PTS_EIIA_TYPE_2"/>
    <property type="match status" value="1"/>
</dbReference>
<dbReference type="SUPFAM" id="SSF55804">
    <property type="entry name" value="Phoshotransferase/anion transport protein"/>
    <property type="match status" value="1"/>
</dbReference>
<dbReference type="PROSITE" id="PS51104">
    <property type="entry name" value="PTS_EIIC_TYPE_2"/>
    <property type="match status" value="1"/>
</dbReference>
<dbReference type="SUPFAM" id="SSF52794">
    <property type="entry name" value="PTS system IIB component-like"/>
    <property type="match status" value="1"/>
</dbReference>
<dbReference type="PANTHER" id="PTHR30505:SF0">
    <property type="entry name" value="FRUCTOSE-LIKE PTS SYSTEM EIIBC COMPONENT-RELATED"/>
    <property type="match status" value="1"/>
</dbReference>
<evidence type="ECO:0000256" key="10">
    <source>
        <dbReference type="ARBA" id="ARBA00022989"/>
    </source>
</evidence>
<feature type="transmembrane region" description="Helical" evidence="12">
    <location>
        <begin position="500"/>
        <end position="522"/>
    </location>
</feature>
<dbReference type="InterPro" id="IPR050864">
    <property type="entry name" value="Bacterial_PTS_Sugar_Transport"/>
</dbReference>
<evidence type="ECO:0000259" key="15">
    <source>
        <dbReference type="PROSITE" id="PS51104"/>
    </source>
</evidence>
<keyword evidence="10 12" id="KW-1133">Transmembrane helix</keyword>
<keyword evidence="8 12" id="KW-0812">Transmembrane</keyword>
<evidence type="ECO:0000256" key="9">
    <source>
        <dbReference type="ARBA" id="ARBA00022777"/>
    </source>
</evidence>
<keyword evidence="6" id="KW-0808">Transferase</keyword>
<dbReference type="InterPro" id="IPR016152">
    <property type="entry name" value="PTrfase/Anion_transptr"/>
</dbReference>
<dbReference type="CDD" id="cd00211">
    <property type="entry name" value="PTS_IIA_fru"/>
    <property type="match status" value="1"/>
</dbReference>
<proteinExistence type="predicted"/>
<dbReference type="GO" id="GO:0022877">
    <property type="term" value="F:protein-N(PI)-phosphohistidine-fructose phosphotransferase system transporter activity"/>
    <property type="evidence" value="ECO:0007669"/>
    <property type="project" value="InterPro"/>
</dbReference>
<dbReference type="Proteomes" id="UP000782880">
    <property type="component" value="Unassembled WGS sequence"/>
</dbReference>
<organism evidence="16 17">
    <name type="scientific">Subdoligranulum variabile</name>
    <dbReference type="NCBI Taxonomy" id="214851"/>
    <lineage>
        <taxon>Bacteria</taxon>
        <taxon>Bacillati</taxon>
        <taxon>Bacillota</taxon>
        <taxon>Clostridia</taxon>
        <taxon>Eubacteriales</taxon>
        <taxon>Oscillospiraceae</taxon>
        <taxon>Subdoligranulum</taxon>
    </lineage>
</organism>
<feature type="transmembrane region" description="Helical" evidence="12">
    <location>
        <begin position="599"/>
        <end position="619"/>
    </location>
</feature>
<dbReference type="Pfam" id="PF02302">
    <property type="entry name" value="PTS_IIB"/>
    <property type="match status" value="1"/>
</dbReference>
<dbReference type="InterPro" id="IPR002178">
    <property type="entry name" value="PTS_EIIA_type-2_dom"/>
</dbReference>
<dbReference type="PROSITE" id="PS00372">
    <property type="entry name" value="PTS_EIIA_TYPE_2_HIS"/>
    <property type="match status" value="1"/>
</dbReference>
<keyword evidence="4" id="KW-0597">Phosphoprotein</keyword>
<keyword evidence="3" id="KW-1003">Cell membrane</keyword>
<dbReference type="PROSITE" id="PS51099">
    <property type="entry name" value="PTS_EIIB_TYPE_2"/>
    <property type="match status" value="1"/>
</dbReference>
<dbReference type="EMBL" id="DYVE01000159">
    <property type="protein sequence ID" value="HJG28197.1"/>
    <property type="molecule type" value="Genomic_DNA"/>
</dbReference>
<gene>
    <name evidence="16" type="ORF">K8V20_06090</name>
</gene>
<evidence type="ECO:0000259" key="14">
    <source>
        <dbReference type="PROSITE" id="PS51099"/>
    </source>
</evidence>
<reference evidence="16" key="2">
    <citation type="submission" date="2021-09" db="EMBL/GenBank/DDBJ databases">
        <authorList>
            <person name="Gilroy R."/>
        </authorList>
    </citation>
    <scope>NUCLEOTIDE SEQUENCE</scope>
    <source>
        <strain evidence="16">ChiBcec21-2208</strain>
    </source>
</reference>
<feature type="transmembrane region" description="Helical" evidence="12">
    <location>
        <begin position="300"/>
        <end position="321"/>
    </location>
</feature>
<keyword evidence="11 12" id="KW-0472">Membrane</keyword>
<reference evidence="16" key="1">
    <citation type="journal article" date="2021" name="PeerJ">
        <title>Extensive microbial diversity within the chicken gut microbiome revealed by metagenomics and culture.</title>
        <authorList>
            <person name="Gilroy R."/>
            <person name="Ravi A."/>
            <person name="Getino M."/>
            <person name="Pursley I."/>
            <person name="Horton D.L."/>
            <person name="Alikhan N.F."/>
            <person name="Baker D."/>
            <person name="Gharbi K."/>
            <person name="Hall N."/>
            <person name="Watson M."/>
            <person name="Adriaenssens E.M."/>
            <person name="Foster-Nyarko E."/>
            <person name="Jarju S."/>
            <person name="Secka A."/>
            <person name="Antonio M."/>
            <person name="Oren A."/>
            <person name="Chaudhuri R.R."/>
            <person name="La Ragione R."/>
            <person name="Hildebrand F."/>
            <person name="Pallen M.J."/>
        </authorList>
    </citation>
    <scope>NUCLEOTIDE SEQUENCE</scope>
    <source>
        <strain evidence="16">ChiBcec21-2208</strain>
    </source>
</reference>
<dbReference type="Gene3D" id="3.40.50.2300">
    <property type="match status" value="1"/>
</dbReference>
<keyword evidence="5" id="KW-0762">Sugar transport</keyword>
<accession>A0A921LNX1</accession>
<dbReference type="InterPro" id="IPR036095">
    <property type="entry name" value="PTS_EIIB-like_sf"/>
</dbReference>
<feature type="transmembrane region" description="Helical" evidence="12">
    <location>
        <begin position="333"/>
        <end position="354"/>
    </location>
</feature>
<dbReference type="InterPro" id="IPR003353">
    <property type="entry name" value="PTS_IIB_fruc"/>
</dbReference>
<evidence type="ECO:0000256" key="2">
    <source>
        <dbReference type="ARBA" id="ARBA00022448"/>
    </source>
</evidence>
<feature type="transmembrane region" description="Helical" evidence="12">
    <location>
        <begin position="381"/>
        <end position="400"/>
    </location>
</feature>
<dbReference type="InterPro" id="IPR013011">
    <property type="entry name" value="PTS_EIIB_2"/>
</dbReference>
<dbReference type="NCBIfam" id="TIGR01427">
    <property type="entry name" value="PTS_IIC_fructo"/>
    <property type="match status" value="1"/>
</dbReference>
<evidence type="ECO:0000256" key="7">
    <source>
        <dbReference type="ARBA" id="ARBA00022683"/>
    </source>
</evidence>
<dbReference type="GO" id="GO:0009401">
    <property type="term" value="P:phosphoenolpyruvate-dependent sugar phosphotransferase system"/>
    <property type="evidence" value="ECO:0007669"/>
    <property type="project" value="UniProtKB-KW"/>
</dbReference>
<dbReference type="Gene3D" id="3.40.930.10">
    <property type="entry name" value="Mannitol-specific EII, Chain A"/>
    <property type="match status" value="1"/>
</dbReference>
<feature type="transmembrane region" description="Helical" evidence="12">
    <location>
        <begin position="560"/>
        <end position="578"/>
    </location>
</feature>
<dbReference type="InterPro" id="IPR003501">
    <property type="entry name" value="PTS_EIIB_2/3"/>
</dbReference>
<evidence type="ECO:0000256" key="3">
    <source>
        <dbReference type="ARBA" id="ARBA00022475"/>
    </source>
</evidence>
<evidence type="ECO:0000313" key="17">
    <source>
        <dbReference type="Proteomes" id="UP000782880"/>
    </source>
</evidence>
<dbReference type="GO" id="GO:0005886">
    <property type="term" value="C:plasma membrane"/>
    <property type="evidence" value="ECO:0007669"/>
    <property type="project" value="UniProtKB-SubCell"/>
</dbReference>
<feature type="domain" description="PTS EIIB type-2" evidence="14">
    <location>
        <begin position="170"/>
        <end position="265"/>
    </location>
</feature>
<evidence type="ECO:0000256" key="1">
    <source>
        <dbReference type="ARBA" id="ARBA00004429"/>
    </source>
</evidence>
<dbReference type="AlphaFoldDB" id="A0A921LNX1"/>
<keyword evidence="9" id="KW-0418">Kinase</keyword>